<dbReference type="STRING" id="223786.SAMN05216234_12411"/>
<reference evidence="3 4" key="1">
    <citation type="submission" date="2016-10" db="EMBL/GenBank/DDBJ databases">
        <authorList>
            <person name="de Groot N.N."/>
        </authorList>
    </citation>
    <scope>NUCLEOTIDE SEQUENCE [LARGE SCALE GENOMIC DNA]</scope>
    <source>
        <strain evidence="3 4">EP1-55-1</strain>
    </source>
</reference>
<keyword evidence="4" id="KW-1185">Reference proteome</keyword>
<evidence type="ECO:0000256" key="1">
    <source>
        <dbReference type="SAM" id="Coils"/>
    </source>
</evidence>
<feature type="coiled-coil region" evidence="1">
    <location>
        <begin position="42"/>
        <end position="95"/>
    </location>
</feature>
<dbReference type="Proteomes" id="UP000199227">
    <property type="component" value="Unassembled WGS sequence"/>
</dbReference>
<feature type="transmembrane region" description="Helical" evidence="2">
    <location>
        <begin position="23"/>
        <end position="42"/>
    </location>
</feature>
<evidence type="ECO:0000256" key="2">
    <source>
        <dbReference type="SAM" id="Phobius"/>
    </source>
</evidence>
<name>A0A1I5R2B6_9BACT</name>
<accession>A0A1I5R2B6</accession>
<dbReference type="AlphaFoldDB" id="A0A1I5R2B6"/>
<keyword evidence="2" id="KW-0472">Membrane</keyword>
<protein>
    <recommendedName>
        <fullName evidence="5">Pilus assembly protein, PilO</fullName>
    </recommendedName>
</protein>
<gene>
    <name evidence="3" type="ORF">SAMN05216234_12411</name>
</gene>
<evidence type="ECO:0000313" key="4">
    <source>
        <dbReference type="Proteomes" id="UP000199227"/>
    </source>
</evidence>
<keyword evidence="2" id="KW-0812">Transmembrane</keyword>
<organism evidence="3 4">
    <name type="scientific">Hydrogenimonas thermophila</name>
    <dbReference type="NCBI Taxonomy" id="223786"/>
    <lineage>
        <taxon>Bacteria</taxon>
        <taxon>Pseudomonadati</taxon>
        <taxon>Campylobacterota</taxon>
        <taxon>Epsilonproteobacteria</taxon>
        <taxon>Campylobacterales</taxon>
        <taxon>Hydrogenimonadaceae</taxon>
        <taxon>Hydrogenimonas</taxon>
    </lineage>
</organism>
<keyword evidence="1" id="KW-0175">Coiled coil</keyword>
<evidence type="ECO:0000313" key="3">
    <source>
        <dbReference type="EMBL" id="SFP52629.1"/>
    </source>
</evidence>
<evidence type="ECO:0008006" key="5">
    <source>
        <dbReference type="Google" id="ProtNLM"/>
    </source>
</evidence>
<proteinExistence type="predicted"/>
<dbReference type="RefSeq" id="WP_092912784.1">
    <property type="nucleotide sequence ID" value="NZ_FOXB01000024.1"/>
</dbReference>
<sequence length="210" mass="25196">MNFKEEIEKLEQQLSSLDIGKRYLIYISIIALISGLNYYYFVEDIMKEATKQRQIFEKLQRELRNKSPQAITRKIKQEKKRQLKLSEEIERLEYKKLALRTKLDSMKFLFLTDDKFAQFLDVTLKDSVNKGIMLNKVMIKEENSGKQYKGTIYYNKEIEMEGKGDYLYIEEFLRNIEKQNILQRFDLIEIKTDINSTKFKAKMTFFGDKE</sequence>
<keyword evidence="2" id="KW-1133">Transmembrane helix</keyword>
<dbReference type="EMBL" id="FOXB01000024">
    <property type="protein sequence ID" value="SFP52629.1"/>
    <property type="molecule type" value="Genomic_DNA"/>
</dbReference>